<evidence type="ECO:0000256" key="1">
    <source>
        <dbReference type="ARBA" id="ARBA00005213"/>
    </source>
</evidence>
<dbReference type="EMBL" id="CP048409">
    <property type="protein sequence ID" value="QIA09920.1"/>
    <property type="molecule type" value="Genomic_DNA"/>
</dbReference>
<dbReference type="SUPFAM" id="SSF55909">
    <property type="entry name" value="Pentein"/>
    <property type="match status" value="1"/>
</dbReference>
<dbReference type="Proteomes" id="UP000474630">
    <property type="component" value="Chromosome"/>
</dbReference>
<comment type="similarity">
    <text evidence="2">Belongs to the arginine deiminase family.</text>
</comment>
<accession>A0A6C0RHJ8</accession>
<keyword evidence="4" id="KW-0378">Hydrolase</keyword>
<dbReference type="AlphaFoldDB" id="A0A6C0RHJ8"/>
<dbReference type="PRINTS" id="PR01466">
    <property type="entry name" value="ARGDEIMINASE"/>
</dbReference>
<evidence type="ECO:0000256" key="5">
    <source>
        <dbReference type="ARBA" id="ARBA00049429"/>
    </source>
</evidence>
<name>A0A6C0RHJ8_9BACT</name>
<evidence type="ECO:0000256" key="4">
    <source>
        <dbReference type="ARBA" id="ARBA00022801"/>
    </source>
</evidence>
<evidence type="ECO:0000313" key="7">
    <source>
        <dbReference type="EMBL" id="QIA09920.1"/>
    </source>
</evidence>
<sequence length="419" mass="46884">MQTSVHSEIGQLEGVIIHTPGSEVENMTPANAERALYSDILNLSIASTEYAQFEGVLKKVSQVYQVKDLLADILAINEVKKELLNEICMTEYIDSCQQMLDTDSKQLAAMLIEGVVLEKTNLTNYLSNERFLLRPLHNLFFTRDSAMAMNDNMLIGKMANPVRERESVIMEAIYKYHPAVKSQVLTPGNPEPGIMVNRKSMVEGGDVQIARDDIFVIGTGVRTSTQGIDFIIENIKKQKKRKQHIIVQELPETPESFIHLDMVFTFLNTDECMVYPPVIFGMSRFKTIHIEIDNGNVSRIEEMPNLPKALKKLGMDLKPISCGGNSDPWIQEREQWHSGANFLAFAPGKIIGYQRNVHTIDELNNNGYDVVSATDIITGKANVDDYKKCVVTIAGSELARGGGGARCMSQPFRRGPVNW</sequence>
<dbReference type="Gene3D" id="3.75.10.10">
    <property type="entry name" value="L-arginine/glycine Amidinotransferase, Chain A"/>
    <property type="match status" value="1"/>
</dbReference>
<keyword evidence="8" id="KW-1185">Reference proteome</keyword>
<dbReference type="Pfam" id="PF02274">
    <property type="entry name" value="ADI"/>
    <property type="match status" value="1"/>
</dbReference>
<comment type="pathway">
    <text evidence="1">Amino-acid degradation; L-arginine degradation via ADI pathway; carbamoyl phosphate from L-arginine: step 1/2.</text>
</comment>
<dbReference type="GO" id="GO:0019546">
    <property type="term" value="P:L-arginine deiminase pathway"/>
    <property type="evidence" value="ECO:0007669"/>
    <property type="project" value="TreeGrafter"/>
</dbReference>
<evidence type="ECO:0000313" key="8">
    <source>
        <dbReference type="Proteomes" id="UP000474630"/>
    </source>
</evidence>
<dbReference type="GO" id="GO:0016990">
    <property type="term" value="F:arginine deiminase activity"/>
    <property type="evidence" value="ECO:0007669"/>
    <property type="project" value="UniProtKB-EC"/>
</dbReference>
<dbReference type="Gene3D" id="1.10.3930.10">
    <property type="entry name" value="Arginine deiminase"/>
    <property type="match status" value="1"/>
</dbReference>
<proteinExistence type="inferred from homology"/>
<dbReference type="PANTHER" id="PTHR47271">
    <property type="entry name" value="ARGININE DEIMINASE"/>
    <property type="match status" value="1"/>
</dbReference>
<gene>
    <name evidence="7" type="ORF">G0Q07_05835</name>
</gene>
<dbReference type="KEGG" id="drc:G0Q07_05835"/>
<dbReference type="PIRSF" id="PIRSF006356">
    <property type="entry name" value="Arg_deiminase"/>
    <property type="match status" value="1"/>
</dbReference>
<dbReference type="InterPro" id="IPR003876">
    <property type="entry name" value="Arg_deiminase"/>
</dbReference>
<evidence type="ECO:0000256" key="3">
    <source>
        <dbReference type="ARBA" id="ARBA00012171"/>
    </source>
</evidence>
<protein>
    <recommendedName>
        <fullName evidence="3">arginine deiminase</fullName>
        <ecNumber evidence="3">3.5.3.6</ecNumber>
    </recommendedName>
</protein>
<organism evidence="7 8">
    <name type="scientific">Draconibacterium halophilum</name>
    <dbReference type="NCBI Taxonomy" id="2706887"/>
    <lineage>
        <taxon>Bacteria</taxon>
        <taxon>Pseudomonadati</taxon>
        <taxon>Bacteroidota</taxon>
        <taxon>Bacteroidia</taxon>
        <taxon>Marinilabiliales</taxon>
        <taxon>Prolixibacteraceae</taxon>
        <taxon>Draconibacterium</taxon>
    </lineage>
</organism>
<dbReference type="EC" id="3.5.3.6" evidence="3"/>
<reference evidence="7 8" key="1">
    <citation type="submission" date="2020-02" db="EMBL/GenBank/DDBJ databases">
        <title>Genome sequencing for Draconibacterium sp. strain M1.</title>
        <authorList>
            <person name="Park S.-J."/>
        </authorList>
    </citation>
    <scope>NUCLEOTIDE SEQUENCE [LARGE SCALE GENOMIC DNA]</scope>
    <source>
        <strain evidence="7 8">M1</strain>
    </source>
</reference>
<evidence type="ECO:0000256" key="6">
    <source>
        <dbReference type="PIRSR" id="PIRSR006356-1"/>
    </source>
</evidence>
<comment type="catalytic activity">
    <reaction evidence="5">
        <text>L-arginine + H2O = L-citrulline + NH4(+)</text>
        <dbReference type="Rhea" id="RHEA:19597"/>
        <dbReference type="ChEBI" id="CHEBI:15377"/>
        <dbReference type="ChEBI" id="CHEBI:28938"/>
        <dbReference type="ChEBI" id="CHEBI:32682"/>
        <dbReference type="ChEBI" id="CHEBI:57743"/>
        <dbReference type="EC" id="3.5.3.6"/>
    </reaction>
</comment>
<feature type="active site" description="Amidino-cysteine intermediate" evidence="6">
    <location>
        <position position="407"/>
    </location>
</feature>
<evidence type="ECO:0000256" key="2">
    <source>
        <dbReference type="ARBA" id="ARBA00010206"/>
    </source>
</evidence>
<dbReference type="PANTHER" id="PTHR47271:SF2">
    <property type="entry name" value="ARGININE DEIMINASE"/>
    <property type="match status" value="1"/>
</dbReference>